<organism evidence="4 5">
    <name type="scientific">Agathobacter rectalis</name>
    <dbReference type="NCBI Taxonomy" id="39491"/>
    <lineage>
        <taxon>Bacteria</taxon>
        <taxon>Bacillati</taxon>
        <taxon>Bacillota</taxon>
        <taxon>Clostridia</taxon>
        <taxon>Lachnospirales</taxon>
        <taxon>Lachnospiraceae</taxon>
        <taxon>Agathobacter</taxon>
    </lineage>
</organism>
<keyword evidence="5" id="KW-1185">Reference proteome</keyword>
<keyword evidence="1" id="KW-1133">Transmembrane helix</keyword>
<feature type="transmembrane region" description="Helical" evidence="1">
    <location>
        <begin position="21"/>
        <end position="41"/>
    </location>
</feature>
<dbReference type="InterPro" id="IPR027417">
    <property type="entry name" value="P-loop_NTPase"/>
</dbReference>
<accession>A0A0M6WZL3</accession>
<evidence type="ECO:0000259" key="2">
    <source>
        <dbReference type="Pfam" id="PF03354"/>
    </source>
</evidence>
<dbReference type="InterPro" id="IPR046461">
    <property type="entry name" value="TerL_ATPase"/>
</dbReference>
<reference evidence="5" key="1">
    <citation type="submission" date="2015-05" db="EMBL/GenBank/DDBJ databases">
        <authorList>
            <consortium name="Pathogen Informatics"/>
        </authorList>
    </citation>
    <scope>NUCLEOTIDE SEQUENCE [LARGE SCALE GENOMIC DNA]</scope>
    <source>
        <strain evidence="5">T1-815</strain>
    </source>
</reference>
<dbReference type="AlphaFoldDB" id="A0A0M6WZL3"/>
<dbReference type="GO" id="GO:0004519">
    <property type="term" value="F:endonuclease activity"/>
    <property type="evidence" value="ECO:0007669"/>
    <property type="project" value="InterPro"/>
</dbReference>
<dbReference type="EMBL" id="CVRQ01000079">
    <property type="protein sequence ID" value="CRL42599.1"/>
    <property type="molecule type" value="Genomic_DNA"/>
</dbReference>
<dbReference type="PANTHER" id="PTHR41287:SF1">
    <property type="entry name" value="PROTEIN YMFN"/>
    <property type="match status" value="1"/>
</dbReference>
<dbReference type="InterPro" id="IPR005021">
    <property type="entry name" value="Terminase_largesu-like"/>
</dbReference>
<keyword evidence="1" id="KW-0472">Membrane</keyword>
<dbReference type="Pfam" id="PF03354">
    <property type="entry name" value="TerL_ATPase"/>
    <property type="match status" value="1"/>
</dbReference>
<evidence type="ECO:0008006" key="6">
    <source>
        <dbReference type="Google" id="ProtNLM"/>
    </source>
</evidence>
<name>A0A0M6WZL3_9FIRM</name>
<evidence type="ECO:0000259" key="3">
    <source>
        <dbReference type="Pfam" id="PF20441"/>
    </source>
</evidence>
<evidence type="ECO:0000256" key="1">
    <source>
        <dbReference type="SAM" id="Phobius"/>
    </source>
</evidence>
<sequence>MPRRKKQQGGYIREYYEKITSGEIIAGEWIILLYTIIIAGIDSGRWLYDDSKAQRAINFIESFCHHNKGRSDLIKLELWQKALVSTIFGIIDKDSGYRQFREVFILIARKNGKSILAAAIMAYSAYVDGEYGGELYCLAPKLDQAEIVYNDFYQIVQADDELNELTKKRRSDIYIESLNTTIKKLAFNAKKADGFNPSCTINDEMEAWPGPQGLKQYEVMKSGTGTRNEPLTISTSTAGYVNDGIFDELFRRATAFLRGSSQEVRFLPFLYMIDDIEKWDNIDELRKASPNMGVAIPESFYIDEIKIAKGSLSKKSEFLCKYCNIKQNSSVAWLSYEDVERCQTKKADKSPVKLSLEDFKGYYCVGGIDLSKTTDLTAAAVDIEKDGIDYIFAQFWMPLERYKVAIEEEGVPYDIFLQQGFLRISGENQIQYRDVFQWFIDLVRIYKIKPLMTGYDRYSSQYLIQDMKESGFKVDDVYQGTNLTPVLHAFEGNLKDKKIEIGANNLLKAHFLNVAVDIDINDSRMKPVKIEPRAHIDGAMAVIDALTVKMKYHKEYGNQLKNIKR</sequence>
<keyword evidence="1" id="KW-0812">Transmembrane</keyword>
<dbReference type="Gene3D" id="3.40.50.300">
    <property type="entry name" value="P-loop containing nucleotide triphosphate hydrolases"/>
    <property type="match status" value="1"/>
</dbReference>
<gene>
    <name evidence="4" type="ORF">T1815_28641</name>
</gene>
<dbReference type="InterPro" id="IPR046462">
    <property type="entry name" value="TerL_nuclease"/>
</dbReference>
<protein>
    <recommendedName>
        <fullName evidence="6">Terminase large subunit</fullName>
    </recommendedName>
</protein>
<feature type="domain" description="Terminase large subunit-like ATPase" evidence="2">
    <location>
        <begin position="79"/>
        <end position="250"/>
    </location>
</feature>
<dbReference type="PANTHER" id="PTHR41287">
    <property type="match status" value="1"/>
</dbReference>
<dbReference type="Proteomes" id="UP000049472">
    <property type="component" value="Unassembled WGS sequence"/>
</dbReference>
<dbReference type="Pfam" id="PF20441">
    <property type="entry name" value="TerL_nuclease"/>
    <property type="match status" value="1"/>
</dbReference>
<evidence type="ECO:0000313" key="4">
    <source>
        <dbReference type="EMBL" id="CRL42599.1"/>
    </source>
</evidence>
<feature type="domain" description="Terminase large subunit-like endonuclease" evidence="3">
    <location>
        <begin position="266"/>
        <end position="548"/>
    </location>
</feature>
<evidence type="ECO:0000313" key="5">
    <source>
        <dbReference type="Proteomes" id="UP000049472"/>
    </source>
</evidence>
<dbReference type="RefSeq" id="WP_055062841.1">
    <property type="nucleotide sequence ID" value="NZ_CVRQ01000079.1"/>
</dbReference>
<proteinExistence type="predicted"/>